<proteinExistence type="inferred from homology"/>
<dbReference type="InterPro" id="IPR029787">
    <property type="entry name" value="Nucleotide_cyclase"/>
</dbReference>
<dbReference type="EMBL" id="JAGKSP010000001">
    <property type="protein sequence ID" value="MBP3961278.1"/>
    <property type="molecule type" value="Genomic_DNA"/>
</dbReference>
<gene>
    <name evidence="8" type="ORF">I8J30_01035</name>
</gene>
<dbReference type="InterPro" id="IPR050697">
    <property type="entry name" value="Adenylyl/Guanylyl_Cyclase_3/4"/>
</dbReference>
<dbReference type="Gene3D" id="6.10.340.10">
    <property type="match status" value="1"/>
</dbReference>
<evidence type="ECO:0000313" key="9">
    <source>
        <dbReference type="Proteomes" id="UP000673394"/>
    </source>
</evidence>
<organism evidence="8 9">
    <name type="scientific">Paenibacillus lignilyticus</name>
    <dbReference type="NCBI Taxonomy" id="1172615"/>
    <lineage>
        <taxon>Bacteria</taxon>
        <taxon>Bacillati</taxon>
        <taxon>Bacillota</taxon>
        <taxon>Bacilli</taxon>
        <taxon>Bacillales</taxon>
        <taxon>Paenibacillaceae</taxon>
        <taxon>Paenibacillus</taxon>
    </lineage>
</organism>
<dbReference type="PANTHER" id="PTHR43081">
    <property type="entry name" value="ADENYLATE CYCLASE, TERMINAL-DIFFERENTIATION SPECIFIC-RELATED"/>
    <property type="match status" value="1"/>
</dbReference>
<dbReference type="Gene3D" id="3.30.70.1230">
    <property type="entry name" value="Nucleotide cyclase"/>
    <property type="match status" value="1"/>
</dbReference>
<protein>
    <submittedName>
        <fullName evidence="8">HAMP domain-containing protein</fullName>
    </submittedName>
</protein>
<evidence type="ECO:0000259" key="6">
    <source>
        <dbReference type="PROSITE" id="PS50125"/>
    </source>
</evidence>
<dbReference type="PROSITE" id="PS50885">
    <property type="entry name" value="HAMP"/>
    <property type="match status" value="1"/>
</dbReference>
<dbReference type="CDD" id="cd06225">
    <property type="entry name" value="HAMP"/>
    <property type="match status" value="1"/>
</dbReference>
<dbReference type="Pfam" id="PF00211">
    <property type="entry name" value="Guanylate_cyc"/>
    <property type="match status" value="1"/>
</dbReference>
<name>A0ABS5C5U6_9BACL</name>
<dbReference type="CDD" id="cd07302">
    <property type="entry name" value="CHD"/>
    <property type="match status" value="1"/>
</dbReference>
<dbReference type="PANTHER" id="PTHR43081:SF1">
    <property type="entry name" value="ADENYLATE CYCLASE, TERMINAL-DIFFERENTIATION SPECIFIC"/>
    <property type="match status" value="1"/>
</dbReference>
<sequence>MFLHRNELTRNPTKDATALSNLSAIAPGNNGDVYVISDAKQQIQAIDSDGKLKYRIKQSSNNRGNFSELAVDEQGRVYTINTVLDQYGLYVDSEEIVRYTQEGKFDKQLFMWKGGQTSKRIGQLRALQIKDNLLTFYISKANEVQQKQLSLENGKWTQPFAFKLPPNRFLSEVYGTEPGSIYFTTKRGAIYQVAADGTSKSLYPVAGMEKTRKNFPERLKLDGNGNILFIDRSINALTKLSPDTANPITLLLEEPALSAAAPEAESLELADYSLHADGTIELLLADRLMKQSSNGAVTPSFAQLHFSNQERTQQWLVWGAAAASLLLLAASARLVYIHIMRRRISFFLKQMVVFVPLVTISMVLLSNSIYDGFSGKMEEEMKRELSVLAQSGKYIIDGDRLEKLTSPNDFMSADYQEIKKRMNVLFQHDNSIDRRGLYSTVYKYENGKLYIIADDDDGVNMFKPFPLSEDNLPVVEQGQVMSGSWVDANGQWTYAIAPVYNSKGDIVGIYETGRDLNVLRAENATINQTIFKNITIITVLILLVFMLSSYFLLASLRKLRKSVTDITNGNWDAEVHIRSRDEVADLGEQFNLMVRHIRQYISDITAFSEASFRFVPQQVFKYLGKRGILDVHLGDQVQQNMVVMVTKLRQFYEMSKGLTPKENFNFMNSFLSRFGPLVRKENGLISNYLGAGFMTLFPSRTEDAIKAAIAIRKELLVYNGHRAKVNYIPVEIGIAIHKGPLMLGIIGEETKMESNVISDDVTLTSRLEELSETLGVSILVTRSALESMEAPERFQFRWLGRVHIEGNPDPIELYDVYEGDTEALRSGKDKTKKLFERGIQLYQEGRFFDARETFVEVIKWNRLDKTAKLYFYLCDEYFQRGTAVDWNGTLAVS</sequence>
<evidence type="ECO:0000256" key="2">
    <source>
        <dbReference type="ARBA" id="ARBA00005381"/>
    </source>
</evidence>
<dbReference type="Gene3D" id="2.120.10.30">
    <property type="entry name" value="TolB, C-terminal domain"/>
    <property type="match status" value="1"/>
</dbReference>
<comment type="subcellular location">
    <subcellularLocation>
        <location evidence="1">Cell membrane</location>
    </subcellularLocation>
</comment>
<dbReference type="SUPFAM" id="SSF101898">
    <property type="entry name" value="NHL repeat"/>
    <property type="match status" value="1"/>
</dbReference>
<evidence type="ECO:0000259" key="7">
    <source>
        <dbReference type="PROSITE" id="PS50885"/>
    </source>
</evidence>
<feature type="transmembrane region" description="Helical" evidence="5">
    <location>
        <begin position="315"/>
        <end position="339"/>
    </location>
</feature>
<evidence type="ECO:0000256" key="4">
    <source>
        <dbReference type="ARBA" id="ARBA00023136"/>
    </source>
</evidence>
<dbReference type="SUPFAM" id="SSF55073">
    <property type="entry name" value="Nucleotide cyclase"/>
    <property type="match status" value="1"/>
</dbReference>
<dbReference type="PROSITE" id="PS50125">
    <property type="entry name" value="GUANYLATE_CYCLASE_2"/>
    <property type="match status" value="1"/>
</dbReference>
<feature type="transmembrane region" description="Helical" evidence="5">
    <location>
        <begin position="534"/>
        <end position="553"/>
    </location>
</feature>
<dbReference type="SMART" id="SM00304">
    <property type="entry name" value="HAMP"/>
    <property type="match status" value="1"/>
</dbReference>
<dbReference type="InterPro" id="IPR001054">
    <property type="entry name" value="A/G_cyclase"/>
</dbReference>
<keyword evidence="4 5" id="KW-0472">Membrane</keyword>
<evidence type="ECO:0000256" key="5">
    <source>
        <dbReference type="SAM" id="Phobius"/>
    </source>
</evidence>
<evidence type="ECO:0000313" key="8">
    <source>
        <dbReference type="EMBL" id="MBP3961278.1"/>
    </source>
</evidence>
<dbReference type="InterPro" id="IPR003660">
    <property type="entry name" value="HAMP_dom"/>
</dbReference>
<dbReference type="Proteomes" id="UP000673394">
    <property type="component" value="Unassembled WGS sequence"/>
</dbReference>
<reference evidence="8 9" key="1">
    <citation type="submission" date="2021-04" db="EMBL/GenBank/DDBJ databases">
        <title>Paenibacillus sp. DLE-14 whole genome sequence.</title>
        <authorList>
            <person name="Ham Y.J."/>
        </authorList>
    </citation>
    <scope>NUCLEOTIDE SEQUENCE [LARGE SCALE GENOMIC DNA]</scope>
    <source>
        <strain evidence="8 9">DLE-14</strain>
    </source>
</reference>
<dbReference type="RefSeq" id="WP_210654634.1">
    <property type="nucleotide sequence ID" value="NZ_JAGKSP010000001.1"/>
</dbReference>
<comment type="similarity">
    <text evidence="2">Belongs to the adenylyl cyclase class-3 family.</text>
</comment>
<accession>A0ABS5C5U6</accession>
<feature type="domain" description="HAMP" evidence="7">
    <location>
        <begin position="550"/>
        <end position="602"/>
    </location>
</feature>
<keyword evidence="3" id="KW-1003">Cell membrane</keyword>
<feature type="transmembrane region" description="Helical" evidence="5">
    <location>
        <begin position="351"/>
        <end position="370"/>
    </location>
</feature>
<dbReference type="SUPFAM" id="SSF158472">
    <property type="entry name" value="HAMP domain-like"/>
    <property type="match status" value="1"/>
</dbReference>
<evidence type="ECO:0000256" key="3">
    <source>
        <dbReference type="ARBA" id="ARBA00022475"/>
    </source>
</evidence>
<keyword evidence="5" id="KW-0812">Transmembrane</keyword>
<dbReference type="Pfam" id="PF00672">
    <property type="entry name" value="HAMP"/>
    <property type="match status" value="1"/>
</dbReference>
<evidence type="ECO:0000256" key="1">
    <source>
        <dbReference type="ARBA" id="ARBA00004236"/>
    </source>
</evidence>
<keyword evidence="5" id="KW-1133">Transmembrane helix</keyword>
<comment type="caution">
    <text evidence="8">The sequence shown here is derived from an EMBL/GenBank/DDBJ whole genome shotgun (WGS) entry which is preliminary data.</text>
</comment>
<feature type="domain" description="Guanylate cyclase" evidence="6">
    <location>
        <begin position="642"/>
        <end position="768"/>
    </location>
</feature>
<dbReference type="InterPro" id="IPR011042">
    <property type="entry name" value="6-blade_b-propeller_TolB-like"/>
</dbReference>
<keyword evidence="9" id="KW-1185">Reference proteome</keyword>